<comment type="similarity">
    <text evidence="3">Belongs to the HPF/YfiA ribosome-associated protein family. Long HPF subfamily.</text>
</comment>
<sequence>MDVIVKGRHTGVSDRFRDHATVKLAKIERLDSKLIRVDVEVSKERNPRLSDQRERVELTIHSRGPAVRAEASADDRFAALDLALDKLENRLRRIADRRKVHHGNRVPPSIAEITSGAPAYPGAPDLAAEMTQAAPAAQEATAARPGPEAAASTSTTTAGGYEEPIVPIEMDGDGPLVVREKFHRADPITIDQALLEMELVGHDFYLFRDKESGHPSVVYRRRGYDYGVLRLVEA</sequence>
<dbReference type="RefSeq" id="WP_113984161.1">
    <property type="nucleotide sequence ID" value="NZ_QMEY01000016.1"/>
</dbReference>
<dbReference type="InterPro" id="IPR038416">
    <property type="entry name" value="Ribosom_S30AE_C_sf"/>
</dbReference>
<comment type="subcellular location">
    <subcellularLocation>
        <location evidence="3">Cytoplasm</location>
    </subcellularLocation>
</comment>
<proteinExistence type="inferred from homology"/>
<feature type="domain" description="Sigma 54 modulation/S30EA ribosomal protein C-terminal" evidence="5">
    <location>
        <begin position="175"/>
        <end position="228"/>
    </location>
</feature>
<dbReference type="PANTHER" id="PTHR33231:SF1">
    <property type="entry name" value="30S RIBOSOMAL PROTEIN"/>
    <property type="match status" value="1"/>
</dbReference>
<dbReference type="Gene3D" id="3.30.160.100">
    <property type="entry name" value="Ribosome hibernation promotion factor-like"/>
    <property type="match status" value="1"/>
</dbReference>
<dbReference type="CDD" id="cd00552">
    <property type="entry name" value="RaiA"/>
    <property type="match status" value="1"/>
</dbReference>
<evidence type="ECO:0000256" key="1">
    <source>
        <dbReference type="ARBA" id="ARBA00022490"/>
    </source>
</evidence>
<keyword evidence="2 3" id="KW-0810">Translation regulation</keyword>
<dbReference type="HAMAP" id="MF_00839">
    <property type="entry name" value="HPF"/>
    <property type="match status" value="1"/>
</dbReference>
<dbReference type="Pfam" id="PF16321">
    <property type="entry name" value="Ribosom_S30AE_C"/>
    <property type="match status" value="1"/>
</dbReference>
<dbReference type="InterPro" id="IPR036567">
    <property type="entry name" value="RHF-like"/>
</dbReference>
<dbReference type="InterPro" id="IPR034694">
    <property type="entry name" value="HPF_long/plastid"/>
</dbReference>
<dbReference type="Gene3D" id="3.30.505.50">
    <property type="entry name" value="Sigma 54 modulation/S30EA ribosomal protein, C-terminal domain"/>
    <property type="match status" value="1"/>
</dbReference>
<dbReference type="InterPro" id="IPR050574">
    <property type="entry name" value="HPF/YfiA_ribosome-assoc"/>
</dbReference>
<evidence type="ECO:0000313" key="7">
    <source>
        <dbReference type="Proteomes" id="UP000253303"/>
    </source>
</evidence>
<evidence type="ECO:0000259" key="5">
    <source>
        <dbReference type="Pfam" id="PF16321"/>
    </source>
</evidence>
<dbReference type="GO" id="GO:0022627">
    <property type="term" value="C:cytosolic small ribosomal subunit"/>
    <property type="evidence" value="ECO:0007669"/>
    <property type="project" value="TreeGrafter"/>
</dbReference>
<dbReference type="GO" id="GO:0043024">
    <property type="term" value="F:ribosomal small subunit binding"/>
    <property type="evidence" value="ECO:0007669"/>
    <property type="project" value="TreeGrafter"/>
</dbReference>
<dbReference type="InterPro" id="IPR032528">
    <property type="entry name" value="Ribosom_S30AE_C"/>
</dbReference>
<comment type="caution">
    <text evidence="6">The sequence shown here is derived from an EMBL/GenBank/DDBJ whole genome shotgun (WGS) entry which is preliminary data.</text>
</comment>
<feature type="region of interest" description="Disordered" evidence="4">
    <location>
        <begin position="102"/>
        <end position="166"/>
    </location>
</feature>
<evidence type="ECO:0000256" key="3">
    <source>
        <dbReference type="HAMAP-Rule" id="MF_00839"/>
    </source>
</evidence>
<reference evidence="6 7" key="1">
    <citation type="submission" date="2018-06" db="EMBL/GenBank/DDBJ databases">
        <title>Sphaerisporangium craniellae sp. nov., isolated from a marine sponge in the South China Sea.</title>
        <authorList>
            <person name="Li L."/>
        </authorList>
    </citation>
    <scope>NUCLEOTIDE SEQUENCE [LARGE SCALE GENOMIC DNA]</scope>
    <source>
        <strain evidence="6 7">LHW63015</strain>
    </source>
</reference>
<dbReference type="EMBL" id="QMEY01000016">
    <property type="protein sequence ID" value="RBQ16536.1"/>
    <property type="molecule type" value="Genomic_DNA"/>
</dbReference>
<comment type="function">
    <text evidence="3">Required for dimerization of active 70S ribosomes into 100S ribosomes in stationary phase; 100S ribosomes are translationally inactive and sometimes present during exponential growth.</text>
</comment>
<dbReference type="Pfam" id="PF02482">
    <property type="entry name" value="Ribosomal_S30AE"/>
    <property type="match status" value="1"/>
</dbReference>
<evidence type="ECO:0000256" key="4">
    <source>
        <dbReference type="SAM" id="MobiDB-lite"/>
    </source>
</evidence>
<accession>A0A366LRJ8</accession>
<name>A0A366LRJ8_9ACTN</name>
<gene>
    <name evidence="6" type="primary">raiA</name>
    <name evidence="3" type="synonym">hpf</name>
    <name evidence="6" type="ORF">DP939_29930</name>
</gene>
<dbReference type="InterPro" id="IPR003489">
    <property type="entry name" value="RHF/RaiA"/>
</dbReference>
<dbReference type="Proteomes" id="UP000253303">
    <property type="component" value="Unassembled WGS sequence"/>
</dbReference>
<keyword evidence="1 3" id="KW-0963">Cytoplasm</keyword>
<dbReference type="PANTHER" id="PTHR33231">
    <property type="entry name" value="30S RIBOSOMAL PROTEIN"/>
    <property type="match status" value="1"/>
</dbReference>
<organism evidence="6 7">
    <name type="scientific">Spongiactinospora rosea</name>
    <dbReference type="NCBI Taxonomy" id="2248750"/>
    <lineage>
        <taxon>Bacteria</taxon>
        <taxon>Bacillati</taxon>
        <taxon>Actinomycetota</taxon>
        <taxon>Actinomycetes</taxon>
        <taxon>Streptosporangiales</taxon>
        <taxon>Streptosporangiaceae</taxon>
        <taxon>Spongiactinospora</taxon>
    </lineage>
</organism>
<dbReference type="SUPFAM" id="SSF69754">
    <property type="entry name" value="Ribosome binding protein Y (YfiA homologue)"/>
    <property type="match status" value="1"/>
</dbReference>
<evidence type="ECO:0000256" key="2">
    <source>
        <dbReference type="ARBA" id="ARBA00022845"/>
    </source>
</evidence>
<feature type="compositionally biased region" description="Low complexity" evidence="4">
    <location>
        <begin position="127"/>
        <end position="158"/>
    </location>
</feature>
<dbReference type="OrthoDB" id="9794975at2"/>
<dbReference type="AlphaFoldDB" id="A0A366LRJ8"/>
<dbReference type="NCBIfam" id="TIGR00741">
    <property type="entry name" value="yfiA"/>
    <property type="match status" value="1"/>
</dbReference>
<keyword evidence="7" id="KW-1185">Reference proteome</keyword>
<protein>
    <recommendedName>
        <fullName evidence="3">Ribosome hibernation promoting factor</fullName>
        <shortName evidence="3">HPF</shortName>
    </recommendedName>
</protein>
<dbReference type="GO" id="GO:0045900">
    <property type="term" value="P:negative regulation of translational elongation"/>
    <property type="evidence" value="ECO:0007669"/>
    <property type="project" value="TreeGrafter"/>
</dbReference>
<comment type="subunit">
    <text evidence="3">Interacts with 100S ribosomes.</text>
</comment>
<evidence type="ECO:0000313" key="6">
    <source>
        <dbReference type="EMBL" id="RBQ16536.1"/>
    </source>
</evidence>
<dbReference type="FunFam" id="3.30.505.50:FF:000002">
    <property type="entry name" value="Ribosome hibernation promoting factor"/>
    <property type="match status" value="1"/>
</dbReference>